<reference evidence="3" key="1">
    <citation type="journal article" date="2019" name="Int. J. Syst. Evol. Microbiol.">
        <title>The Global Catalogue of Microorganisms (GCM) 10K type strain sequencing project: providing services to taxonomists for standard genome sequencing and annotation.</title>
        <authorList>
            <consortium name="The Broad Institute Genomics Platform"/>
            <consortium name="The Broad Institute Genome Sequencing Center for Infectious Disease"/>
            <person name="Wu L."/>
            <person name="Ma J."/>
        </authorList>
    </citation>
    <scope>NUCLEOTIDE SEQUENCE [LARGE SCALE GENOMIC DNA]</scope>
    <source>
        <strain evidence="3">CGMCC 4.7093</strain>
    </source>
</reference>
<dbReference type="RefSeq" id="WP_378037890.1">
    <property type="nucleotide sequence ID" value="NZ_JBHSIV010000024.1"/>
</dbReference>
<feature type="domain" description="Metallo-beta-lactamase" evidence="1">
    <location>
        <begin position="36"/>
        <end position="218"/>
    </location>
</feature>
<dbReference type="Gene3D" id="3.60.15.10">
    <property type="entry name" value="Ribonuclease Z/Hydroxyacylglutathione hydrolase-like"/>
    <property type="match status" value="1"/>
</dbReference>
<dbReference type="InterPro" id="IPR001279">
    <property type="entry name" value="Metallo-B-lactamas"/>
</dbReference>
<proteinExistence type="predicted"/>
<dbReference type="InterPro" id="IPR036866">
    <property type="entry name" value="RibonucZ/Hydroxyglut_hydro"/>
</dbReference>
<dbReference type="InterPro" id="IPR050855">
    <property type="entry name" value="NDM-1-like"/>
</dbReference>
<gene>
    <name evidence="2" type="ORF">ACFPBZ_20155</name>
</gene>
<sequence>MSRPPALHVDASPESELVEVGDGVFAHIQPDGSWMINNTGFLVARDGVSAIDSCATERRTRNFLDAIAGVTTAPIRTLVNTHHHPDHTAGNGLFSGAAIVAHDNARPEMRALGLPHNSGIWSDVDYGDLELALPFLTFTDRMTLWADDQRADLLYCGGPAHTTNDVVVWLPEQSVLFAGDLLFHGGTPFLLSGSVLGAIEVLEGFVKPLGARTIVPGHGPVGGPEMIDEVLGYLRFVRDVARDGHAAGVPPLELARGTDLGAYAEWTDPERIVGNLHRAYADLTVPEHQRGGPIDFPGALGDMVTYNGGRPLTCLA</sequence>
<dbReference type="CDD" id="cd16282">
    <property type="entry name" value="metallo-hydrolase-like_MBL-fold"/>
    <property type="match status" value="1"/>
</dbReference>
<dbReference type="EMBL" id="JBHSIV010000024">
    <property type="protein sequence ID" value="MFC5064546.1"/>
    <property type="molecule type" value="Genomic_DNA"/>
</dbReference>
<name>A0ABV9YPM8_9PSEU</name>
<evidence type="ECO:0000259" key="1">
    <source>
        <dbReference type="SMART" id="SM00849"/>
    </source>
</evidence>
<dbReference type="Proteomes" id="UP001595947">
    <property type="component" value="Unassembled WGS sequence"/>
</dbReference>
<comment type="caution">
    <text evidence="2">The sequence shown here is derived from an EMBL/GenBank/DDBJ whole genome shotgun (WGS) entry which is preliminary data.</text>
</comment>
<evidence type="ECO:0000313" key="2">
    <source>
        <dbReference type="EMBL" id="MFC5064546.1"/>
    </source>
</evidence>
<dbReference type="PANTHER" id="PTHR42951:SF4">
    <property type="entry name" value="ACYL-COENZYME A THIOESTERASE MBLAC2"/>
    <property type="match status" value="1"/>
</dbReference>
<dbReference type="PANTHER" id="PTHR42951">
    <property type="entry name" value="METALLO-BETA-LACTAMASE DOMAIN-CONTAINING"/>
    <property type="match status" value="1"/>
</dbReference>
<dbReference type="SUPFAM" id="SSF56281">
    <property type="entry name" value="Metallo-hydrolase/oxidoreductase"/>
    <property type="match status" value="1"/>
</dbReference>
<dbReference type="Pfam" id="PF00753">
    <property type="entry name" value="Lactamase_B"/>
    <property type="match status" value="1"/>
</dbReference>
<dbReference type="SMART" id="SM00849">
    <property type="entry name" value="Lactamase_B"/>
    <property type="match status" value="1"/>
</dbReference>
<protein>
    <submittedName>
        <fullName evidence="2">MBL fold metallo-hydrolase</fullName>
    </submittedName>
</protein>
<organism evidence="2 3">
    <name type="scientific">Actinomycetospora atypica</name>
    <dbReference type="NCBI Taxonomy" id="1290095"/>
    <lineage>
        <taxon>Bacteria</taxon>
        <taxon>Bacillati</taxon>
        <taxon>Actinomycetota</taxon>
        <taxon>Actinomycetes</taxon>
        <taxon>Pseudonocardiales</taxon>
        <taxon>Pseudonocardiaceae</taxon>
        <taxon>Actinomycetospora</taxon>
    </lineage>
</organism>
<accession>A0ABV9YPM8</accession>
<keyword evidence="3" id="KW-1185">Reference proteome</keyword>
<evidence type="ECO:0000313" key="3">
    <source>
        <dbReference type="Proteomes" id="UP001595947"/>
    </source>
</evidence>